<evidence type="ECO:0000259" key="6">
    <source>
        <dbReference type="Pfam" id="PF00496"/>
    </source>
</evidence>
<dbReference type="InterPro" id="IPR030678">
    <property type="entry name" value="Peptide/Ni-bd"/>
</dbReference>
<dbReference type="Proteomes" id="UP000042527">
    <property type="component" value="Unassembled WGS sequence"/>
</dbReference>
<comment type="subcellular location">
    <subcellularLocation>
        <location evidence="1">Cell envelope</location>
    </subcellularLocation>
</comment>
<dbReference type="GO" id="GO:0015833">
    <property type="term" value="P:peptide transport"/>
    <property type="evidence" value="ECO:0007669"/>
    <property type="project" value="TreeGrafter"/>
</dbReference>
<accession>A0A0B7GSX5</accession>
<dbReference type="FunFam" id="3.10.105.10:FF:000001">
    <property type="entry name" value="Oligopeptide ABC transporter, oligopeptide-binding protein"/>
    <property type="match status" value="1"/>
</dbReference>
<dbReference type="Pfam" id="PF00496">
    <property type="entry name" value="SBP_bac_5"/>
    <property type="match status" value="1"/>
</dbReference>
<evidence type="ECO:0000256" key="1">
    <source>
        <dbReference type="ARBA" id="ARBA00004196"/>
    </source>
</evidence>
<feature type="signal peptide" evidence="5">
    <location>
        <begin position="1"/>
        <end position="19"/>
    </location>
</feature>
<evidence type="ECO:0000256" key="4">
    <source>
        <dbReference type="ARBA" id="ARBA00022729"/>
    </source>
</evidence>
<evidence type="ECO:0000256" key="5">
    <source>
        <dbReference type="SAM" id="SignalP"/>
    </source>
</evidence>
<evidence type="ECO:0000313" key="7">
    <source>
        <dbReference type="EMBL" id="CEM60617.1"/>
    </source>
</evidence>
<name>A0A0B7GSX5_TREPH</name>
<keyword evidence="4 5" id="KW-0732">Signal</keyword>
<dbReference type="RefSeq" id="WP_044634285.1">
    <property type="nucleotide sequence ID" value="NZ_CDNC01000001.1"/>
</dbReference>
<comment type="similarity">
    <text evidence="2">Belongs to the bacterial solute-binding protein 5 family.</text>
</comment>
<dbReference type="GO" id="GO:1904680">
    <property type="term" value="F:peptide transmembrane transporter activity"/>
    <property type="evidence" value="ECO:0007669"/>
    <property type="project" value="TreeGrafter"/>
</dbReference>
<dbReference type="Gene3D" id="3.10.105.10">
    <property type="entry name" value="Dipeptide-binding Protein, Domain 3"/>
    <property type="match status" value="1"/>
</dbReference>
<dbReference type="InterPro" id="IPR000914">
    <property type="entry name" value="SBP_5_dom"/>
</dbReference>
<dbReference type="PANTHER" id="PTHR30290:SF10">
    <property type="entry name" value="PERIPLASMIC OLIGOPEPTIDE-BINDING PROTEIN-RELATED"/>
    <property type="match status" value="1"/>
</dbReference>
<dbReference type="CDD" id="cd08504">
    <property type="entry name" value="PBP2_OppA"/>
    <property type="match status" value="1"/>
</dbReference>
<sequence length="529" mass="58796">MKKILLVLGAFVSVALLCAGCGGKAEAGAANDSDAEFIICNGAEPQSLDPAKVTGVPEHRINMALFEGLVAIDPQTGGAIPGVAKNWDVSEDKTVYTFHLRDVVWSDGTPITAQTVVDSWLRTLAPETASEYAYMVSMVVKGAEDYNTGKAPASAVAIRAVDEKTFEVTLNGPIPYVLDVMTHYAFNIFPMHAIKKFGADWIKPGNFVGNGPFVLESWVPQEKLTVVPNDKFWNKDDVHLSRIVFLPIEDNNTAYEKYRAGEIDWNTAPPLSRLEEVKLLPDYKVAPQVATYYYVFNVSKGPLKDVKVRKALTMALNRQELVDKVTKGGELAARSISPALSGYTPAEGAGYDPEQAKKLLAEAGYPEGKGFPTLTIIYNTQDKHKVIAEYIQEAWKKTLGVNIAIQNYEWKTYLDVRHQHDFEISRAGWVGDYQDPNTFLELFITDGGNNDGLYSNPKYDELLRKAATMEGGPERMQVMHDAEQILMDDQAVLPMYFYVSQNLIDTEKWSGWYVNAPDQHPYVGMKKVK</sequence>
<dbReference type="GO" id="GO:0043190">
    <property type="term" value="C:ATP-binding cassette (ABC) transporter complex"/>
    <property type="evidence" value="ECO:0007669"/>
    <property type="project" value="InterPro"/>
</dbReference>
<dbReference type="PANTHER" id="PTHR30290">
    <property type="entry name" value="PERIPLASMIC BINDING COMPONENT OF ABC TRANSPORTER"/>
    <property type="match status" value="1"/>
</dbReference>
<evidence type="ECO:0000256" key="2">
    <source>
        <dbReference type="ARBA" id="ARBA00005695"/>
    </source>
</evidence>
<proteinExistence type="inferred from homology"/>
<dbReference type="SUPFAM" id="SSF53850">
    <property type="entry name" value="Periplasmic binding protein-like II"/>
    <property type="match status" value="1"/>
</dbReference>
<dbReference type="GO" id="GO:0030288">
    <property type="term" value="C:outer membrane-bounded periplasmic space"/>
    <property type="evidence" value="ECO:0007669"/>
    <property type="project" value="UniProtKB-ARBA"/>
</dbReference>
<evidence type="ECO:0000313" key="8">
    <source>
        <dbReference type="Proteomes" id="UP000042527"/>
    </source>
</evidence>
<dbReference type="EMBL" id="CDNC01000001">
    <property type="protein sequence ID" value="CEM60617.1"/>
    <property type="molecule type" value="Genomic_DNA"/>
</dbReference>
<dbReference type="Gene3D" id="3.90.76.10">
    <property type="entry name" value="Dipeptide-binding Protein, Domain 1"/>
    <property type="match status" value="1"/>
</dbReference>
<dbReference type="FunFam" id="3.90.76.10:FF:000001">
    <property type="entry name" value="Oligopeptide ABC transporter substrate-binding protein"/>
    <property type="match status" value="1"/>
</dbReference>
<reference evidence="8" key="1">
    <citation type="submission" date="2015-01" db="EMBL/GenBank/DDBJ databases">
        <authorList>
            <person name="Manzoor Shahid"/>
            <person name="Zubair Saima"/>
        </authorList>
    </citation>
    <scope>NUCLEOTIDE SEQUENCE [LARGE SCALE GENOMIC DNA]</scope>
    <source>
        <strain evidence="8">V1</strain>
    </source>
</reference>
<keyword evidence="8" id="KW-1185">Reference proteome</keyword>
<feature type="domain" description="Solute-binding protein family 5" evidence="6">
    <location>
        <begin position="80"/>
        <end position="450"/>
    </location>
</feature>
<protein>
    <submittedName>
        <fullName evidence="7">ABC transporter, substrate-binding protein, family 5</fullName>
    </submittedName>
</protein>
<keyword evidence="3" id="KW-0813">Transport</keyword>
<dbReference type="PIRSF" id="PIRSF002741">
    <property type="entry name" value="MppA"/>
    <property type="match status" value="1"/>
</dbReference>
<feature type="chain" id="PRO_5002115402" evidence="5">
    <location>
        <begin position="20"/>
        <end position="529"/>
    </location>
</feature>
<dbReference type="InterPro" id="IPR039424">
    <property type="entry name" value="SBP_5"/>
</dbReference>
<dbReference type="Gene3D" id="3.40.190.10">
    <property type="entry name" value="Periplasmic binding protein-like II"/>
    <property type="match status" value="1"/>
</dbReference>
<dbReference type="OrthoDB" id="9801912at2"/>
<evidence type="ECO:0000256" key="3">
    <source>
        <dbReference type="ARBA" id="ARBA00022448"/>
    </source>
</evidence>
<organism evidence="7 8">
    <name type="scientific">Treponema phagedenis</name>
    <dbReference type="NCBI Taxonomy" id="162"/>
    <lineage>
        <taxon>Bacteria</taxon>
        <taxon>Pseudomonadati</taxon>
        <taxon>Spirochaetota</taxon>
        <taxon>Spirochaetia</taxon>
        <taxon>Spirochaetales</taxon>
        <taxon>Treponemataceae</taxon>
        <taxon>Treponema</taxon>
    </lineage>
</organism>
<dbReference type="AlphaFoldDB" id="A0A0B7GSX5"/>
<gene>
    <name evidence="7" type="ORF">TPHV1_10285</name>
</gene>